<organism evidence="1 2">
    <name type="scientific">Pluteus cervinus</name>
    <dbReference type="NCBI Taxonomy" id="181527"/>
    <lineage>
        <taxon>Eukaryota</taxon>
        <taxon>Fungi</taxon>
        <taxon>Dikarya</taxon>
        <taxon>Basidiomycota</taxon>
        <taxon>Agaricomycotina</taxon>
        <taxon>Agaricomycetes</taxon>
        <taxon>Agaricomycetidae</taxon>
        <taxon>Agaricales</taxon>
        <taxon>Pluteineae</taxon>
        <taxon>Pluteaceae</taxon>
        <taxon>Pluteus</taxon>
    </lineage>
</organism>
<evidence type="ECO:0000313" key="2">
    <source>
        <dbReference type="Proteomes" id="UP000308600"/>
    </source>
</evidence>
<evidence type="ECO:0000313" key="1">
    <source>
        <dbReference type="EMBL" id="TFK65467.1"/>
    </source>
</evidence>
<keyword evidence="2" id="KW-1185">Reference proteome</keyword>
<accession>A0ACD3AKQ4</accession>
<proteinExistence type="predicted"/>
<protein>
    <submittedName>
        <fullName evidence="1">Uncharacterized protein</fullName>
    </submittedName>
</protein>
<name>A0ACD3AKQ4_9AGAR</name>
<gene>
    <name evidence="1" type="ORF">BDN72DRAFT_900693</name>
</gene>
<sequence length="291" mass="33536">MPPSRDSSMLRSSASALVRYRPYSTTSRTDIQRWSGTVSAGRFEFSTSATMENPNPRSSQQTPSNQLDSICGRSATPSPLGPLPSYTSFRTLHNALDALDDWVYAAQAGHLLHPSVLDSYKRVMTVLLTQYFSRSETKEERQSNWQTLEHQIRCSICLETLKRPALLQCGHIFCERCISKAFREEFETNAMNKLSRLFTRTIARQIIQEFPVTNLPKFELFLRIFVTLRSPVFVQDMMTYWCPCCRQEVQSIPKLFPPLFGVSTIMQSPVEEDHYIRNLFLDPFTFRSFTL</sequence>
<dbReference type="Proteomes" id="UP000308600">
    <property type="component" value="Unassembled WGS sequence"/>
</dbReference>
<reference evidence="1 2" key="1">
    <citation type="journal article" date="2019" name="Nat. Ecol. Evol.">
        <title>Megaphylogeny resolves global patterns of mushroom evolution.</title>
        <authorList>
            <person name="Varga T."/>
            <person name="Krizsan K."/>
            <person name="Foldi C."/>
            <person name="Dima B."/>
            <person name="Sanchez-Garcia M."/>
            <person name="Sanchez-Ramirez S."/>
            <person name="Szollosi G.J."/>
            <person name="Szarkandi J.G."/>
            <person name="Papp V."/>
            <person name="Albert L."/>
            <person name="Andreopoulos W."/>
            <person name="Angelini C."/>
            <person name="Antonin V."/>
            <person name="Barry K.W."/>
            <person name="Bougher N.L."/>
            <person name="Buchanan P."/>
            <person name="Buyck B."/>
            <person name="Bense V."/>
            <person name="Catcheside P."/>
            <person name="Chovatia M."/>
            <person name="Cooper J."/>
            <person name="Damon W."/>
            <person name="Desjardin D."/>
            <person name="Finy P."/>
            <person name="Geml J."/>
            <person name="Haridas S."/>
            <person name="Hughes K."/>
            <person name="Justo A."/>
            <person name="Karasinski D."/>
            <person name="Kautmanova I."/>
            <person name="Kiss B."/>
            <person name="Kocsube S."/>
            <person name="Kotiranta H."/>
            <person name="LaButti K.M."/>
            <person name="Lechner B.E."/>
            <person name="Liimatainen K."/>
            <person name="Lipzen A."/>
            <person name="Lukacs Z."/>
            <person name="Mihaltcheva S."/>
            <person name="Morgado L.N."/>
            <person name="Niskanen T."/>
            <person name="Noordeloos M.E."/>
            <person name="Ohm R.A."/>
            <person name="Ortiz-Santana B."/>
            <person name="Ovrebo C."/>
            <person name="Racz N."/>
            <person name="Riley R."/>
            <person name="Savchenko A."/>
            <person name="Shiryaev A."/>
            <person name="Soop K."/>
            <person name="Spirin V."/>
            <person name="Szebenyi C."/>
            <person name="Tomsovsky M."/>
            <person name="Tulloss R.E."/>
            <person name="Uehling J."/>
            <person name="Grigoriev I.V."/>
            <person name="Vagvolgyi C."/>
            <person name="Papp T."/>
            <person name="Martin F.M."/>
            <person name="Miettinen O."/>
            <person name="Hibbett D.S."/>
            <person name="Nagy L.G."/>
        </authorList>
    </citation>
    <scope>NUCLEOTIDE SEQUENCE [LARGE SCALE GENOMIC DNA]</scope>
    <source>
        <strain evidence="1 2">NL-1719</strain>
    </source>
</reference>
<dbReference type="EMBL" id="ML208436">
    <property type="protein sequence ID" value="TFK65467.1"/>
    <property type="molecule type" value="Genomic_DNA"/>
</dbReference>